<feature type="transmembrane region" description="Helical" evidence="2">
    <location>
        <begin position="427"/>
        <end position="445"/>
    </location>
</feature>
<dbReference type="PANTHER" id="PTHR32063:SF33">
    <property type="entry name" value="RND SUPERFAMILY EFFLUX PUMP PERMEASE COMPONENT"/>
    <property type="match status" value="1"/>
</dbReference>
<dbReference type="InterPro" id="IPR001036">
    <property type="entry name" value="Acrflvin-R"/>
</dbReference>
<feature type="transmembrane region" description="Helical" evidence="2">
    <location>
        <begin position="1007"/>
        <end position="1030"/>
    </location>
</feature>
<dbReference type="Gene3D" id="1.20.1640.10">
    <property type="entry name" value="Multidrug efflux transporter AcrB transmembrane domain"/>
    <property type="match status" value="2"/>
</dbReference>
<dbReference type="SUPFAM" id="SSF82693">
    <property type="entry name" value="Multidrug efflux transporter AcrB pore domain, PN1, PN2, PC1 and PC2 subdomains"/>
    <property type="match status" value="2"/>
</dbReference>
<dbReference type="InterPro" id="IPR027463">
    <property type="entry name" value="AcrB_DN_DC_subdom"/>
</dbReference>
<dbReference type="Gene3D" id="3.30.70.1320">
    <property type="entry name" value="Multidrug efflux transporter AcrB pore domain like"/>
    <property type="match status" value="1"/>
</dbReference>
<keyword evidence="2" id="KW-1133">Transmembrane helix</keyword>
<feature type="transmembrane region" description="Helical" evidence="2">
    <location>
        <begin position="908"/>
        <end position="926"/>
    </location>
</feature>
<sequence>MSGIIAWFVDNRVAANLLMWVMVAGGLLVAPMLHREEFPNMDMDIINVEVIYPMASAEEVEKSICIKLEEAVSGTEGVKKIRTTAAQGQCTLSAELLTGADKSQVLRDFKNDIDKLDSLPEDAELPVVSEHKMVMAVLQVVISGDTDEHSMKAIGDQIKDDISDLSEVSQVSLIYQNPEEISLEISEINLRRHGLTLHQVAESIRENSINLPGGMVKTHDGHVLLKTQAQAYWENDFADLVILAKRDGTQVRLGDIAHIVDGFEDREVAARFDGARAMIVDVRRIGKEDIIDVSDAVKRYLDEAQSWLPEGIDITVWQDESEDLRGRMQALSDNAISGMMLVFIVLILFMRLNLAVWVCAGIPIALLGALLMFPVFDISISTVSTLAIILVLGIVVDDAVVVGERVYAYQQLGASPRDAAIAGTQEVSIPVIFGVLTTIVTFIPMLSVTGPLGGMIAPIGLVAILALIFSLIESQLVLPSHLASHPANKDSRFAWVNKCQTKIDQLIAANLMKFVEQRYKPFLQNVIAWRYTTLSAAVGIGIVTVGMLAGGHISAQFFPPMPGERLYASVTLPQGIAVEETQKAIDQLEVAAQQLTQELDAARGEGEPESRVKHILVSMGQEVGKGSTSQAKWVGGHYIDMAIELNLPEDYAGVSPSEFASRWRELTGAIPNAVKQTFDANALEAGNAIEVQVRGKDLEHMKAAAAEIKEYLYATAGVFDIYDSFEGGKQEVSLALLPQARNLGLTTRDLARQVRQAFYGEEVQRIQRGEDEIKVFVRYPEAERRSLGNLEQMRIRTSDGVEVPFSSVAQVVSQRGISRINRVDGRRVVSVVADVDRSQVTPDYVLTALTSSLFPELERRWPGIDISLAGEAESQGDAFASLGLMCLISLFAVYALLAIPLKSYLQPLVVMSVVPFGVVGAIWGHVLMGEAFVFFSIIGVVALAGVVVNASLVLVDKANRLRKEGMALEEALVEAACERFKPIILTSSTTFIGLLPLMSSSEWSTKIFVPISISLGCGVLFSTLISLLLVPALYRMLEDRFVVSHWWGLQLQRLANVRAHENI</sequence>
<dbReference type="PANTHER" id="PTHR32063">
    <property type="match status" value="1"/>
</dbReference>
<dbReference type="SUPFAM" id="SSF82866">
    <property type="entry name" value="Multidrug efflux transporter AcrB transmembrane domain"/>
    <property type="match status" value="2"/>
</dbReference>
<keyword evidence="1" id="KW-0175">Coiled coil</keyword>
<comment type="caution">
    <text evidence="3">The sequence shown here is derived from an EMBL/GenBank/DDBJ whole genome shotgun (WGS) entry which is preliminary data.</text>
</comment>
<name>A0A9E5MKE1_9GAMM</name>
<evidence type="ECO:0000256" key="2">
    <source>
        <dbReference type="SAM" id="Phobius"/>
    </source>
</evidence>
<dbReference type="Gene3D" id="3.30.2090.10">
    <property type="entry name" value="Multidrug efflux transporter AcrB TolC docking domain, DN and DC subdomains"/>
    <property type="match status" value="2"/>
</dbReference>
<feature type="transmembrane region" description="Helical" evidence="2">
    <location>
        <begin position="13"/>
        <end position="33"/>
    </location>
</feature>
<keyword evidence="2" id="KW-0472">Membrane</keyword>
<feature type="transmembrane region" description="Helical" evidence="2">
    <location>
        <begin position="355"/>
        <end position="376"/>
    </location>
</feature>
<dbReference type="GO" id="GO:0042910">
    <property type="term" value="F:xenobiotic transmembrane transporter activity"/>
    <property type="evidence" value="ECO:0007669"/>
    <property type="project" value="TreeGrafter"/>
</dbReference>
<dbReference type="Proteomes" id="UP000787472">
    <property type="component" value="Unassembled WGS sequence"/>
</dbReference>
<dbReference type="GO" id="GO:0005886">
    <property type="term" value="C:plasma membrane"/>
    <property type="evidence" value="ECO:0007669"/>
    <property type="project" value="TreeGrafter"/>
</dbReference>
<dbReference type="RefSeq" id="WP_167187087.1">
    <property type="nucleotide sequence ID" value="NZ_JAAONZ010000009.1"/>
</dbReference>
<evidence type="ECO:0000256" key="1">
    <source>
        <dbReference type="SAM" id="Coils"/>
    </source>
</evidence>
<proteinExistence type="predicted"/>
<feature type="coiled-coil region" evidence="1">
    <location>
        <begin position="578"/>
        <end position="605"/>
    </location>
</feature>
<dbReference type="Gene3D" id="3.30.70.1430">
    <property type="entry name" value="Multidrug efflux transporter AcrB pore domain"/>
    <property type="match status" value="2"/>
</dbReference>
<accession>A0A9E5MKE1</accession>
<evidence type="ECO:0000313" key="4">
    <source>
        <dbReference type="Proteomes" id="UP000787472"/>
    </source>
</evidence>
<feature type="transmembrane region" description="Helical" evidence="2">
    <location>
        <begin position="331"/>
        <end position="349"/>
    </location>
</feature>
<keyword evidence="2" id="KW-0812">Transmembrane</keyword>
<dbReference type="Pfam" id="PF00873">
    <property type="entry name" value="ACR_tran"/>
    <property type="match status" value="1"/>
</dbReference>
<feature type="transmembrane region" description="Helical" evidence="2">
    <location>
        <begin position="383"/>
        <end position="407"/>
    </location>
</feature>
<dbReference type="Gene3D" id="3.30.70.1440">
    <property type="entry name" value="Multidrug efflux transporter AcrB pore domain"/>
    <property type="match status" value="1"/>
</dbReference>
<evidence type="ECO:0000313" key="3">
    <source>
        <dbReference type="EMBL" id="NHO66384.1"/>
    </source>
</evidence>
<feature type="transmembrane region" description="Helical" evidence="2">
    <location>
        <begin position="932"/>
        <end position="955"/>
    </location>
</feature>
<dbReference type="EMBL" id="JAAONZ010000009">
    <property type="protein sequence ID" value="NHO66384.1"/>
    <property type="molecule type" value="Genomic_DNA"/>
</dbReference>
<organism evidence="3 4">
    <name type="scientific">Pseudomaricurvus hydrocarbonicus</name>
    <dbReference type="NCBI Taxonomy" id="1470433"/>
    <lineage>
        <taxon>Bacteria</taxon>
        <taxon>Pseudomonadati</taxon>
        <taxon>Pseudomonadota</taxon>
        <taxon>Gammaproteobacteria</taxon>
        <taxon>Cellvibrionales</taxon>
        <taxon>Cellvibrionaceae</taxon>
        <taxon>Pseudomaricurvus</taxon>
    </lineage>
</organism>
<keyword evidence="4" id="KW-1185">Reference proteome</keyword>
<dbReference type="AlphaFoldDB" id="A0A9E5MKE1"/>
<dbReference type="SUPFAM" id="SSF82714">
    <property type="entry name" value="Multidrug efflux transporter AcrB TolC docking domain, DN and DC subdomains"/>
    <property type="match status" value="2"/>
</dbReference>
<gene>
    <name evidence="3" type="ORF">G8770_12625</name>
</gene>
<feature type="transmembrane region" description="Helical" evidence="2">
    <location>
        <begin position="878"/>
        <end position="901"/>
    </location>
</feature>
<protein>
    <submittedName>
        <fullName evidence="3">Efflux RND transporter permease subunit</fullName>
    </submittedName>
</protein>
<dbReference type="PRINTS" id="PR00702">
    <property type="entry name" value="ACRIFLAVINRP"/>
</dbReference>
<reference evidence="3" key="1">
    <citation type="submission" date="2020-03" db="EMBL/GenBank/DDBJ databases">
        <authorList>
            <person name="Guo F."/>
        </authorList>
    </citation>
    <scope>NUCLEOTIDE SEQUENCE</scope>
    <source>
        <strain evidence="3">JCM 30134</strain>
    </source>
</reference>
<feature type="transmembrane region" description="Helical" evidence="2">
    <location>
        <begin position="452"/>
        <end position="472"/>
    </location>
</feature>